<dbReference type="RefSeq" id="WP_052074721.1">
    <property type="nucleotide sequence ID" value="NZ_JPEO01000010.1"/>
</dbReference>
<keyword evidence="3 5" id="KW-1015">Disulfide bond</keyword>
<dbReference type="Proteomes" id="UP000029264">
    <property type="component" value="Unassembled WGS sequence"/>
</dbReference>
<dbReference type="OrthoDB" id="9784896at2"/>
<evidence type="ECO:0000256" key="1">
    <source>
        <dbReference type="ARBA" id="ARBA00005791"/>
    </source>
</evidence>
<evidence type="ECO:0000256" key="7">
    <source>
        <dbReference type="SAM" id="SignalP"/>
    </source>
</evidence>
<dbReference type="AlphaFoldDB" id="A0A094JAU2"/>
<feature type="chain" id="PRO_5001905796" description="Thiol:disulfide interchange protein" evidence="7">
    <location>
        <begin position="25"/>
        <end position="214"/>
    </location>
</feature>
<evidence type="ECO:0000313" key="10">
    <source>
        <dbReference type="Proteomes" id="UP000029264"/>
    </source>
</evidence>
<feature type="disulfide bond" description="Redox-active" evidence="6">
    <location>
        <begin position="60"/>
        <end position="63"/>
    </location>
</feature>
<organism evidence="9 10">
    <name type="scientific">Shewanella mangrovi</name>
    <dbReference type="NCBI Taxonomy" id="1515746"/>
    <lineage>
        <taxon>Bacteria</taxon>
        <taxon>Pseudomonadati</taxon>
        <taxon>Pseudomonadota</taxon>
        <taxon>Gammaproteobacteria</taxon>
        <taxon>Alteromonadales</taxon>
        <taxon>Shewanellaceae</taxon>
        <taxon>Shewanella</taxon>
    </lineage>
</organism>
<dbReference type="InterPro" id="IPR036249">
    <property type="entry name" value="Thioredoxin-like_sf"/>
</dbReference>
<evidence type="ECO:0000259" key="8">
    <source>
        <dbReference type="Pfam" id="PF01323"/>
    </source>
</evidence>
<evidence type="ECO:0000256" key="3">
    <source>
        <dbReference type="ARBA" id="ARBA00023157"/>
    </source>
</evidence>
<evidence type="ECO:0000256" key="4">
    <source>
        <dbReference type="ARBA" id="ARBA00023284"/>
    </source>
</evidence>
<comment type="similarity">
    <text evidence="1">Belongs to the thioredoxin family. DsbA subfamily.</text>
</comment>
<keyword evidence="2 7" id="KW-0732">Signal</keyword>
<dbReference type="GO" id="GO:0042597">
    <property type="term" value="C:periplasmic space"/>
    <property type="evidence" value="ECO:0007669"/>
    <property type="project" value="UniProtKB-SubCell"/>
</dbReference>
<feature type="signal peptide" evidence="7">
    <location>
        <begin position="1"/>
        <end position="24"/>
    </location>
</feature>
<comment type="subcellular location">
    <subcellularLocation>
        <location evidence="5">Periplasm</location>
    </subcellularLocation>
</comment>
<keyword evidence="4" id="KW-0676">Redox-active center</keyword>
<proteinExistence type="inferred from homology"/>
<sequence length="214" mass="24493">MKRGLVWCASLMLALMAVTGVARAENYDFKAGTDYTVLKTQIKDPGTKGAFVLEYMWLGCPHCRALNPLVQEFEKSHPEVKIERRPAVGNERWVFDAHVFYGLYGMGHSDLLYDIMDYYAQIAHDERRLPDGEDLKQYLRQKNIDPDKFMQVMNSEDTLKKLSASYKDQQTIGAKGVPVFLVNGKYQIRFEALTKAKDPKAQFIALVEYLLKQG</sequence>
<evidence type="ECO:0000256" key="5">
    <source>
        <dbReference type="PIRNR" id="PIRNR001488"/>
    </source>
</evidence>
<dbReference type="Gene3D" id="3.40.30.10">
    <property type="entry name" value="Glutaredoxin"/>
    <property type="match status" value="1"/>
</dbReference>
<accession>A0A094JAU2</accession>
<dbReference type="eggNOG" id="COG1651">
    <property type="taxonomic scope" value="Bacteria"/>
</dbReference>
<dbReference type="SUPFAM" id="SSF52833">
    <property type="entry name" value="Thioredoxin-like"/>
    <property type="match status" value="1"/>
</dbReference>
<name>A0A094JAU2_9GAMM</name>
<dbReference type="PANTHER" id="PTHR35891">
    <property type="entry name" value="THIOL:DISULFIDE INTERCHANGE PROTEIN DSBA"/>
    <property type="match status" value="1"/>
</dbReference>
<dbReference type="PIRSF" id="PIRSF001488">
    <property type="entry name" value="Tdi_protein"/>
    <property type="match status" value="1"/>
</dbReference>
<dbReference type="InterPro" id="IPR023205">
    <property type="entry name" value="DsbA/DsbL"/>
</dbReference>
<gene>
    <name evidence="9" type="ORF">HR45_13395</name>
</gene>
<dbReference type="GO" id="GO:0016491">
    <property type="term" value="F:oxidoreductase activity"/>
    <property type="evidence" value="ECO:0007669"/>
    <property type="project" value="InterPro"/>
</dbReference>
<keyword evidence="10" id="KW-1185">Reference proteome</keyword>
<evidence type="ECO:0000256" key="6">
    <source>
        <dbReference type="PIRSR" id="PIRSR001488-1"/>
    </source>
</evidence>
<dbReference type="InterPro" id="IPR050824">
    <property type="entry name" value="Thiol_disulfide_DsbA"/>
</dbReference>
<dbReference type="PANTHER" id="PTHR35891:SF3">
    <property type="entry name" value="THIOL:DISULFIDE INTERCHANGE PROTEIN DSBL"/>
    <property type="match status" value="1"/>
</dbReference>
<dbReference type="EMBL" id="JPEO01000010">
    <property type="protein sequence ID" value="KFZ37030.1"/>
    <property type="molecule type" value="Genomic_DNA"/>
</dbReference>
<reference evidence="9 10" key="1">
    <citation type="submission" date="2014-06" db="EMBL/GenBank/DDBJ databases">
        <title>Shewanella sp. YQH10.</title>
        <authorList>
            <person name="Liu Y."/>
            <person name="Zeng R."/>
        </authorList>
    </citation>
    <scope>NUCLEOTIDE SEQUENCE [LARGE SCALE GENOMIC DNA]</scope>
    <source>
        <strain evidence="9 10">YQH10</strain>
    </source>
</reference>
<evidence type="ECO:0000313" key="9">
    <source>
        <dbReference type="EMBL" id="KFZ37030.1"/>
    </source>
</evidence>
<keyword evidence="5" id="KW-0574">Periplasm</keyword>
<evidence type="ECO:0000256" key="2">
    <source>
        <dbReference type="ARBA" id="ARBA00022729"/>
    </source>
</evidence>
<dbReference type="InterPro" id="IPR001853">
    <property type="entry name" value="DSBA-like_thioredoxin_dom"/>
</dbReference>
<feature type="domain" description="DSBA-like thioredoxin" evidence="8">
    <location>
        <begin position="119"/>
        <end position="187"/>
    </location>
</feature>
<dbReference type="Pfam" id="PF01323">
    <property type="entry name" value="DSBA"/>
    <property type="match status" value="1"/>
</dbReference>
<comment type="caution">
    <text evidence="9">The sequence shown here is derived from an EMBL/GenBank/DDBJ whole genome shotgun (WGS) entry which is preliminary data.</text>
</comment>
<protein>
    <recommendedName>
        <fullName evidence="5">Thiol:disulfide interchange protein</fullName>
    </recommendedName>
</protein>
<dbReference type="STRING" id="1515746.HR45_13395"/>